<dbReference type="Gene3D" id="3.40.50.1010">
    <property type="entry name" value="5'-nuclease"/>
    <property type="match status" value="1"/>
</dbReference>
<dbReference type="InterPro" id="IPR029060">
    <property type="entry name" value="PIN-like_dom_sf"/>
</dbReference>
<evidence type="ECO:0000313" key="2">
    <source>
        <dbReference type="Proteomes" id="UP001167796"/>
    </source>
</evidence>
<dbReference type="SUPFAM" id="SSF47807">
    <property type="entry name" value="5' to 3' exonuclease, C-terminal subdomain"/>
    <property type="match status" value="1"/>
</dbReference>
<proteinExistence type="predicted"/>
<evidence type="ECO:0000313" key="1">
    <source>
        <dbReference type="EMBL" id="MDO7847659.1"/>
    </source>
</evidence>
<dbReference type="Gene3D" id="1.10.150.20">
    <property type="entry name" value="5' to 3' exonuclease, C-terminal subdomain"/>
    <property type="match status" value="1"/>
</dbReference>
<organism evidence="1 2">
    <name type="scientific">Hymenobacter mellowenesis</name>
    <dbReference type="NCBI Taxonomy" id="3063995"/>
    <lineage>
        <taxon>Bacteria</taxon>
        <taxon>Pseudomonadati</taxon>
        <taxon>Bacteroidota</taxon>
        <taxon>Cytophagia</taxon>
        <taxon>Cytophagales</taxon>
        <taxon>Hymenobacteraceae</taxon>
        <taxon>Hymenobacter</taxon>
    </lineage>
</organism>
<comment type="caution">
    <text evidence="1">The sequence shown here is derived from an EMBL/GenBank/DDBJ whole genome shotgun (WGS) entry which is preliminary data.</text>
</comment>
<dbReference type="InterPro" id="IPR036279">
    <property type="entry name" value="5-3_exonuclease_C_sf"/>
</dbReference>
<protein>
    <submittedName>
        <fullName evidence="1">Uncharacterized protein</fullName>
    </submittedName>
</protein>
<keyword evidence="2" id="KW-1185">Reference proteome</keyword>
<reference evidence="1" key="1">
    <citation type="submission" date="2023-07" db="EMBL/GenBank/DDBJ databases">
        <authorList>
            <person name="Kim M.K."/>
        </authorList>
    </citation>
    <scope>NUCLEOTIDE SEQUENCE</scope>
    <source>
        <strain evidence="1">M29</strain>
    </source>
</reference>
<dbReference type="EMBL" id="JAUQSX010000007">
    <property type="protein sequence ID" value="MDO7847659.1"/>
    <property type="molecule type" value="Genomic_DNA"/>
</dbReference>
<accession>A0ABT9ACX4</accession>
<name>A0ABT9ACX4_9BACT</name>
<dbReference type="Proteomes" id="UP001167796">
    <property type="component" value="Unassembled WGS sequence"/>
</dbReference>
<sequence length="236" mass="27021">MMNQVSHFVGDILAQTQATHYLGFLGGEGNFRHEVAVSRKYKGNRGPKPESIVLWEEPIKNFLVDHWGFVRCHGIEADDACSIAHGKYSQDYSLTTVGCDHDLQQLSGWHWNYQKGSLTKVTPHQAIYNFYHQLLTGCTGDCVPGCPRVGEVRATALLSDYPKYEDLDKYQFYLEDCVKAEYLVRVKEGDWEAYYEEQHTLLKLLDTEQYGFQCPQPIPVPQAQEPVLESIDHLFN</sequence>
<dbReference type="SUPFAM" id="SSF88723">
    <property type="entry name" value="PIN domain-like"/>
    <property type="match status" value="1"/>
</dbReference>
<gene>
    <name evidence="1" type="ORF">Q5H92_14920</name>
</gene>